<reference evidence="8 9" key="1">
    <citation type="journal article" date="2015" name="G3 (Bethesda)">
        <title>Insights into Ongoing Evolution of the Hexachlorocyclohexane Catabolic Pathway from Comparative Genomics of Ten Sphingomonadaceae Strains.</title>
        <authorList>
            <person name="Pearce S.L."/>
            <person name="Oakeshott J.G."/>
            <person name="Pandey G."/>
        </authorList>
    </citation>
    <scope>NUCLEOTIDE SEQUENCE [LARGE SCALE GENOMIC DNA]</scope>
    <source>
        <strain evidence="8 9">LL02</strain>
    </source>
</reference>
<accession>A0A0J7XVE2</accession>
<proteinExistence type="inferred from homology"/>
<dbReference type="InterPro" id="IPR020568">
    <property type="entry name" value="Ribosomal_Su5_D2-typ_SF"/>
</dbReference>
<keyword evidence="5 6" id="KW-0456">Lyase</keyword>
<dbReference type="InterPro" id="IPR038494">
    <property type="entry name" value="IGPD_sf"/>
</dbReference>
<gene>
    <name evidence="6 8" type="primary">hisB</name>
    <name evidence="8" type="ORF">V474_18525</name>
</gene>
<dbReference type="FunFam" id="3.30.230.40:FF:000003">
    <property type="entry name" value="Imidazoleglycerol-phosphate dehydratase HisB"/>
    <property type="match status" value="1"/>
</dbReference>
<organism evidence="8 9">
    <name type="scientific">Novosphingobium barchaimii LL02</name>
    <dbReference type="NCBI Taxonomy" id="1114963"/>
    <lineage>
        <taxon>Bacteria</taxon>
        <taxon>Pseudomonadati</taxon>
        <taxon>Pseudomonadota</taxon>
        <taxon>Alphaproteobacteria</taxon>
        <taxon>Sphingomonadales</taxon>
        <taxon>Sphingomonadaceae</taxon>
        <taxon>Novosphingobium</taxon>
    </lineage>
</organism>
<evidence type="ECO:0000256" key="3">
    <source>
        <dbReference type="ARBA" id="ARBA00022605"/>
    </source>
</evidence>
<dbReference type="GO" id="GO:0004424">
    <property type="term" value="F:imidazoleglycerol-phosphate dehydratase activity"/>
    <property type="evidence" value="ECO:0007669"/>
    <property type="project" value="UniProtKB-UniRule"/>
</dbReference>
<dbReference type="FunFam" id="3.30.230.40:FF:000001">
    <property type="entry name" value="Imidazoleglycerol-phosphate dehydratase HisB"/>
    <property type="match status" value="1"/>
</dbReference>
<dbReference type="Gene3D" id="3.30.230.40">
    <property type="entry name" value="Imidazole glycerol phosphate dehydratase, domain 1"/>
    <property type="match status" value="2"/>
</dbReference>
<evidence type="ECO:0000256" key="1">
    <source>
        <dbReference type="ARBA" id="ARBA00005047"/>
    </source>
</evidence>
<keyword evidence="3 6" id="KW-0028">Amino-acid biosynthesis</keyword>
<evidence type="ECO:0000313" key="8">
    <source>
        <dbReference type="EMBL" id="KMS55058.1"/>
    </source>
</evidence>
<comment type="catalytic activity">
    <reaction evidence="6 7">
        <text>D-erythro-1-(imidazol-4-yl)glycerol 3-phosphate = 3-(imidazol-4-yl)-2-oxopropyl phosphate + H2O</text>
        <dbReference type="Rhea" id="RHEA:11040"/>
        <dbReference type="ChEBI" id="CHEBI:15377"/>
        <dbReference type="ChEBI" id="CHEBI:57766"/>
        <dbReference type="ChEBI" id="CHEBI:58278"/>
        <dbReference type="EC" id="4.2.1.19"/>
    </reaction>
</comment>
<dbReference type="NCBIfam" id="NF002109">
    <property type="entry name" value="PRK00951.1-5"/>
    <property type="match status" value="1"/>
</dbReference>
<dbReference type="InterPro" id="IPR020565">
    <property type="entry name" value="ImidazoleglycerP_deHydtase_CS"/>
</dbReference>
<evidence type="ECO:0000256" key="2">
    <source>
        <dbReference type="ARBA" id="ARBA00016664"/>
    </source>
</evidence>
<dbReference type="CDD" id="cd07914">
    <property type="entry name" value="IGPD"/>
    <property type="match status" value="1"/>
</dbReference>
<dbReference type="PANTHER" id="PTHR23133:SF2">
    <property type="entry name" value="IMIDAZOLEGLYCEROL-PHOSPHATE DEHYDRATASE"/>
    <property type="match status" value="1"/>
</dbReference>
<name>A0A0J7XVE2_9SPHN</name>
<dbReference type="PANTHER" id="PTHR23133">
    <property type="entry name" value="IMIDAZOLEGLYCEROL-PHOSPHATE DEHYDRATASE HIS7"/>
    <property type="match status" value="1"/>
</dbReference>
<dbReference type="RefSeq" id="WP_043971426.1">
    <property type="nucleotide sequence ID" value="NZ_KQ130454.1"/>
</dbReference>
<keyword evidence="6" id="KW-0963">Cytoplasm</keyword>
<dbReference type="GO" id="GO:0000105">
    <property type="term" value="P:L-histidine biosynthetic process"/>
    <property type="evidence" value="ECO:0007669"/>
    <property type="project" value="UniProtKB-UniRule"/>
</dbReference>
<evidence type="ECO:0000256" key="7">
    <source>
        <dbReference type="RuleBase" id="RU000599"/>
    </source>
</evidence>
<sequence>MRTASITRKTHETDIFVEVNLDGTGAYQVSTGIGFLDHMIEQFSRHSLIDITCRIKGDLHVDQHHTTEDSAIAIGQAITQAMGDKAGIGRYGDVHSPMDEALARVSLDISGRPYLVWKAGFTQDKLGEFDTEMVEHWFHSIAQAVGITLHIELLYGTNNHHICEGIFKGFARAMRQAVELDPRKGGAIPSTKGILGQATL</sequence>
<dbReference type="UniPathway" id="UPA00031">
    <property type="reaction ID" value="UER00011"/>
</dbReference>
<comment type="caution">
    <text evidence="8">The sequence shown here is derived from an EMBL/GenBank/DDBJ whole genome shotgun (WGS) entry which is preliminary data.</text>
</comment>
<dbReference type="PROSITE" id="PS00955">
    <property type="entry name" value="IGP_DEHYDRATASE_2"/>
    <property type="match status" value="1"/>
</dbReference>
<comment type="pathway">
    <text evidence="1 6 7">Amino-acid biosynthesis; L-histidine biosynthesis; L-histidine from 5-phospho-alpha-D-ribose 1-diphosphate: step 6/9.</text>
</comment>
<dbReference type="NCBIfam" id="NF002111">
    <property type="entry name" value="PRK00951.2-1"/>
    <property type="match status" value="1"/>
</dbReference>
<keyword evidence="4 6" id="KW-0368">Histidine biosynthesis</keyword>
<dbReference type="Pfam" id="PF00475">
    <property type="entry name" value="IGPD"/>
    <property type="match status" value="1"/>
</dbReference>
<evidence type="ECO:0000256" key="6">
    <source>
        <dbReference type="HAMAP-Rule" id="MF_00076"/>
    </source>
</evidence>
<dbReference type="PATRIC" id="fig|1114963.3.peg.2542"/>
<comment type="similarity">
    <text evidence="6 7">Belongs to the imidazoleglycerol-phosphate dehydratase family.</text>
</comment>
<dbReference type="GO" id="GO:0005737">
    <property type="term" value="C:cytoplasm"/>
    <property type="evidence" value="ECO:0007669"/>
    <property type="project" value="UniProtKB-SubCell"/>
</dbReference>
<dbReference type="SUPFAM" id="SSF54211">
    <property type="entry name" value="Ribosomal protein S5 domain 2-like"/>
    <property type="match status" value="2"/>
</dbReference>
<evidence type="ECO:0000256" key="5">
    <source>
        <dbReference type="ARBA" id="ARBA00023239"/>
    </source>
</evidence>
<dbReference type="NCBIfam" id="NF002114">
    <property type="entry name" value="PRK00951.2-4"/>
    <property type="match status" value="1"/>
</dbReference>
<dbReference type="EMBL" id="JACU01000005">
    <property type="protein sequence ID" value="KMS55058.1"/>
    <property type="molecule type" value="Genomic_DNA"/>
</dbReference>
<keyword evidence="9" id="KW-1185">Reference proteome</keyword>
<protein>
    <recommendedName>
        <fullName evidence="2 6">Imidazoleglycerol-phosphate dehydratase</fullName>
        <shortName evidence="6">IGPD</shortName>
        <ecNumber evidence="6 7">4.2.1.19</ecNumber>
    </recommendedName>
</protein>
<dbReference type="EC" id="4.2.1.19" evidence="6 7"/>
<comment type="subcellular location">
    <subcellularLocation>
        <location evidence="6 7">Cytoplasm</location>
    </subcellularLocation>
</comment>
<evidence type="ECO:0000313" key="9">
    <source>
        <dbReference type="Proteomes" id="UP000052268"/>
    </source>
</evidence>
<dbReference type="OrthoDB" id="9813612at2"/>
<dbReference type="PROSITE" id="PS00954">
    <property type="entry name" value="IGP_DEHYDRATASE_1"/>
    <property type="match status" value="1"/>
</dbReference>
<dbReference type="Proteomes" id="UP000052268">
    <property type="component" value="Unassembled WGS sequence"/>
</dbReference>
<dbReference type="AlphaFoldDB" id="A0A0J7XVE2"/>
<dbReference type="HAMAP" id="MF_00076">
    <property type="entry name" value="HisB"/>
    <property type="match status" value="1"/>
</dbReference>
<dbReference type="InterPro" id="IPR000807">
    <property type="entry name" value="ImidazoleglycerolP_deHydtase"/>
</dbReference>
<evidence type="ECO:0000256" key="4">
    <source>
        <dbReference type="ARBA" id="ARBA00023102"/>
    </source>
</evidence>